<protein>
    <submittedName>
        <fullName evidence="1">Uncharacterized protein</fullName>
    </submittedName>
</protein>
<comment type="caution">
    <text evidence="1">The sequence shown here is derived from an EMBL/GenBank/DDBJ whole genome shotgun (WGS) entry which is preliminary data.</text>
</comment>
<proteinExistence type="predicted"/>
<keyword evidence="2" id="KW-1185">Reference proteome</keyword>
<reference evidence="1" key="1">
    <citation type="submission" date="2018-11" db="EMBL/GenBank/DDBJ databases">
        <title>The sequence and de novo assembly of Larimichthys crocea genome using PacBio and Hi-C technologies.</title>
        <authorList>
            <person name="Xu P."/>
            <person name="Chen B."/>
            <person name="Zhou Z."/>
            <person name="Ke Q."/>
            <person name="Wu Y."/>
            <person name="Bai H."/>
            <person name="Pu F."/>
        </authorList>
    </citation>
    <scope>NUCLEOTIDE SEQUENCE</scope>
    <source>
        <tissue evidence="1">Muscle</tissue>
    </source>
</reference>
<organism evidence="1 2">
    <name type="scientific">Larimichthys crocea</name>
    <name type="common">Large yellow croaker</name>
    <name type="synonym">Pseudosciaena crocea</name>
    <dbReference type="NCBI Taxonomy" id="215358"/>
    <lineage>
        <taxon>Eukaryota</taxon>
        <taxon>Metazoa</taxon>
        <taxon>Chordata</taxon>
        <taxon>Craniata</taxon>
        <taxon>Vertebrata</taxon>
        <taxon>Euteleostomi</taxon>
        <taxon>Actinopterygii</taxon>
        <taxon>Neopterygii</taxon>
        <taxon>Teleostei</taxon>
        <taxon>Neoteleostei</taxon>
        <taxon>Acanthomorphata</taxon>
        <taxon>Eupercaria</taxon>
        <taxon>Sciaenidae</taxon>
        <taxon>Larimichthys</taxon>
    </lineage>
</organism>
<sequence length="151" mass="17205">MVKGCRGRAMEKDRMNEKERWQGQSLKDERVTESYGWRDPQGVQKNIKTLHEKGVSLKSLWQTLLQIWVILVCKTATVFVSRLHTVSNCGLISNGNLSFSFVLAYSAIIFPQVCLICELIFEFFDQCNYGLDPVDLSSLDYGLLSNFATRA</sequence>
<gene>
    <name evidence="1" type="ORF">E3U43_020319</name>
</gene>
<accession>A0ACD3QXA9</accession>
<evidence type="ECO:0000313" key="2">
    <source>
        <dbReference type="Proteomes" id="UP000793456"/>
    </source>
</evidence>
<dbReference type="Proteomes" id="UP000793456">
    <property type="component" value="Chromosome XIV"/>
</dbReference>
<name>A0ACD3QXA9_LARCR</name>
<evidence type="ECO:0000313" key="1">
    <source>
        <dbReference type="EMBL" id="TMS11326.1"/>
    </source>
</evidence>
<dbReference type="EMBL" id="CM011687">
    <property type="protein sequence ID" value="TMS11326.1"/>
    <property type="molecule type" value="Genomic_DNA"/>
</dbReference>